<organism evidence="1 2">
    <name type="scientific">Chitinophaga sancti</name>
    <dbReference type="NCBI Taxonomy" id="1004"/>
    <lineage>
        <taxon>Bacteria</taxon>
        <taxon>Pseudomonadati</taxon>
        <taxon>Bacteroidota</taxon>
        <taxon>Chitinophagia</taxon>
        <taxon>Chitinophagales</taxon>
        <taxon>Chitinophagaceae</taxon>
        <taxon>Chitinophaga</taxon>
    </lineage>
</organism>
<evidence type="ECO:0000313" key="2">
    <source>
        <dbReference type="Proteomes" id="UP001326715"/>
    </source>
</evidence>
<evidence type="ECO:0000313" key="1">
    <source>
        <dbReference type="EMBL" id="WQG91842.1"/>
    </source>
</evidence>
<gene>
    <name evidence="1" type="ORF">SR876_10030</name>
</gene>
<name>A0ABZ0XNV7_9BACT</name>
<dbReference type="EMBL" id="CP140154">
    <property type="protein sequence ID" value="WQG91842.1"/>
    <property type="molecule type" value="Genomic_DNA"/>
</dbReference>
<reference evidence="1 2" key="1">
    <citation type="submission" date="2023-11" db="EMBL/GenBank/DDBJ databases">
        <title>MicrobeMod: A computational toolkit for identifying prokaryotic methylation and restriction-modification with nanopore sequencing.</title>
        <authorList>
            <person name="Crits-Christoph A."/>
            <person name="Kang S.C."/>
            <person name="Lee H."/>
            <person name="Ostrov N."/>
        </authorList>
    </citation>
    <scope>NUCLEOTIDE SEQUENCE [LARGE SCALE GENOMIC DNA]</scope>
    <source>
        <strain evidence="1 2">ATCC 23090</strain>
    </source>
</reference>
<sequence>MPIDKFQLFYPVLRLIYQARYINSGIAIGIFSVKRLLKSFLCICCAGVTFDNNCRISFKGQTILPVTIKADLSLICINHF</sequence>
<dbReference type="Proteomes" id="UP001326715">
    <property type="component" value="Chromosome"/>
</dbReference>
<accession>A0ABZ0XNV7</accession>
<keyword evidence="2" id="KW-1185">Reference proteome</keyword>
<proteinExistence type="predicted"/>
<protein>
    <submittedName>
        <fullName evidence="1">Uncharacterized protein</fullName>
    </submittedName>
</protein>
<dbReference type="RefSeq" id="WP_072363040.1">
    <property type="nucleotide sequence ID" value="NZ_CP139972.1"/>
</dbReference>